<proteinExistence type="predicted"/>
<name>A0A0A9A0P0_ARUDO</name>
<reference evidence="1" key="1">
    <citation type="submission" date="2014-09" db="EMBL/GenBank/DDBJ databases">
        <authorList>
            <person name="Magalhaes I.L.F."/>
            <person name="Oliveira U."/>
            <person name="Santos F.R."/>
            <person name="Vidigal T.H.D.A."/>
            <person name="Brescovit A.D."/>
            <person name="Santos A.J."/>
        </authorList>
    </citation>
    <scope>NUCLEOTIDE SEQUENCE</scope>
    <source>
        <tissue evidence="1">Shoot tissue taken approximately 20 cm above the soil surface</tissue>
    </source>
</reference>
<reference evidence="1" key="2">
    <citation type="journal article" date="2015" name="Data Brief">
        <title>Shoot transcriptome of the giant reed, Arundo donax.</title>
        <authorList>
            <person name="Barrero R.A."/>
            <person name="Guerrero F.D."/>
            <person name="Moolhuijzen P."/>
            <person name="Goolsby J.A."/>
            <person name="Tidwell J."/>
            <person name="Bellgard S.E."/>
            <person name="Bellgard M.I."/>
        </authorList>
    </citation>
    <scope>NUCLEOTIDE SEQUENCE</scope>
    <source>
        <tissue evidence="1">Shoot tissue taken approximately 20 cm above the soil surface</tissue>
    </source>
</reference>
<dbReference type="EMBL" id="GBRH01257308">
    <property type="protein sequence ID" value="JAD40587.1"/>
    <property type="molecule type" value="Transcribed_RNA"/>
</dbReference>
<organism evidence="1">
    <name type="scientific">Arundo donax</name>
    <name type="common">Giant reed</name>
    <name type="synonym">Donax arundinaceus</name>
    <dbReference type="NCBI Taxonomy" id="35708"/>
    <lineage>
        <taxon>Eukaryota</taxon>
        <taxon>Viridiplantae</taxon>
        <taxon>Streptophyta</taxon>
        <taxon>Embryophyta</taxon>
        <taxon>Tracheophyta</taxon>
        <taxon>Spermatophyta</taxon>
        <taxon>Magnoliopsida</taxon>
        <taxon>Liliopsida</taxon>
        <taxon>Poales</taxon>
        <taxon>Poaceae</taxon>
        <taxon>PACMAD clade</taxon>
        <taxon>Arundinoideae</taxon>
        <taxon>Arundineae</taxon>
        <taxon>Arundo</taxon>
    </lineage>
</organism>
<dbReference type="AlphaFoldDB" id="A0A0A9A0P0"/>
<accession>A0A0A9A0P0</accession>
<sequence>MNSPNEVQITPTRPSKLILDSETMILAAIVHIRAGKPIQSTVQH</sequence>
<evidence type="ECO:0000313" key="1">
    <source>
        <dbReference type="EMBL" id="JAD40587.1"/>
    </source>
</evidence>
<protein>
    <submittedName>
        <fullName evidence="1">Uncharacterized protein</fullName>
    </submittedName>
</protein>